<organism evidence="2 3">
    <name type="scientific">Solirubrobacter pauli</name>
    <dbReference type="NCBI Taxonomy" id="166793"/>
    <lineage>
        <taxon>Bacteria</taxon>
        <taxon>Bacillati</taxon>
        <taxon>Actinomycetota</taxon>
        <taxon>Thermoleophilia</taxon>
        <taxon>Solirubrobacterales</taxon>
        <taxon>Solirubrobacteraceae</taxon>
        <taxon>Solirubrobacter</taxon>
    </lineage>
</organism>
<sequence>MSDVREAESDDDNDAISLFIYLVVFLTSSGISSAYGLGLWASLALGLAISAGGALAHRRWVTRRAGRRSFGNS</sequence>
<feature type="transmembrane region" description="Helical" evidence="1">
    <location>
        <begin position="12"/>
        <end position="31"/>
    </location>
</feature>
<evidence type="ECO:0000256" key="1">
    <source>
        <dbReference type="SAM" id="Phobius"/>
    </source>
</evidence>
<keyword evidence="1" id="KW-1133">Transmembrane helix</keyword>
<keyword evidence="3" id="KW-1185">Reference proteome</keyword>
<feature type="transmembrane region" description="Helical" evidence="1">
    <location>
        <begin position="37"/>
        <end position="57"/>
    </location>
</feature>
<evidence type="ECO:0000313" key="2">
    <source>
        <dbReference type="EMBL" id="RKQ90539.1"/>
    </source>
</evidence>
<accession>A0A660L7R4</accession>
<keyword evidence="1" id="KW-0812">Transmembrane</keyword>
<name>A0A660L7R4_9ACTN</name>
<reference evidence="2 3" key="1">
    <citation type="submission" date="2018-10" db="EMBL/GenBank/DDBJ databases">
        <title>Genomic Encyclopedia of Archaeal and Bacterial Type Strains, Phase II (KMG-II): from individual species to whole genera.</title>
        <authorList>
            <person name="Goeker M."/>
        </authorList>
    </citation>
    <scope>NUCLEOTIDE SEQUENCE [LARGE SCALE GENOMIC DNA]</scope>
    <source>
        <strain evidence="2 3">DSM 14954</strain>
    </source>
</reference>
<protein>
    <submittedName>
        <fullName evidence="2">Uncharacterized protein</fullName>
    </submittedName>
</protein>
<gene>
    <name evidence="2" type="ORF">C8N24_0345</name>
</gene>
<comment type="caution">
    <text evidence="2">The sequence shown here is derived from an EMBL/GenBank/DDBJ whole genome shotgun (WGS) entry which is preliminary data.</text>
</comment>
<proteinExistence type="predicted"/>
<keyword evidence="1" id="KW-0472">Membrane</keyword>
<dbReference type="AlphaFoldDB" id="A0A660L7R4"/>
<dbReference type="Proteomes" id="UP000278962">
    <property type="component" value="Unassembled WGS sequence"/>
</dbReference>
<dbReference type="EMBL" id="RBIL01000001">
    <property type="protein sequence ID" value="RKQ90539.1"/>
    <property type="molecule type" value="Genomic_DNA"/>
</dbReference>
<dbReference type="RefSeq" id="WP_147447564.1">
    <property type="nucleotide sequence ID" value="NZ_RBIL01000001.1"/>
</dbReference>
<evidence type="ECO:0000313" key="3">
    <source>
        <dbReference type="Proteomes" id="UP000278962"/>
    </source>
</evidence>